<organism evidence="1 2">
    <name type="scientific">Aeromonas phage AS-sw</name>
    <dbReference type="NCBI Taxonomy" id="2026113"/>
    <lineage>
        <taxon>Viruses</taxon>
        <taxon>Duplodnaviria</taxon>
        <taxon>Heunggongvirae</taxon>
        <taxon>Uroviricota</taxon>
        <taxon>Caudoviricetes</taxon>
        <taxon>Pantevenvirales</taxon>
        <taxon>Straboviridae</taxon>
        <taxon>Emmerichvirinae</taxon>
        <taxon>Ceceduovirus</taxon>
        <taxon>Ceceduovirus assw</taxon>
    </lineage>
</organism>
<protein>
    <submittedName>
        <fullName evidence="1">Uncharacterized protein</fullName>
    </submittedName>
</protein>
<accession>A0A291LGF0</accession>
<dbReference type="RefSeq" id="YP_009834736.1">
    <property type="nucleotide sequence ID" value="NC_048674.1"/>
</dbReference>
<evidence type="ECO:0000313" key="1">
    <source>
        <dbReference type="EMBL" id="ATI18084.1"/>
    </source>
</evidence>
<keyword evidence="2" id="KW-1185">Reference proteome</keyword>
<proteinExistence type="predicted"/>
<dbReference type="Proteomes" id="UP000259270">
    <property type="component" value="Segment"/>
</dbReference>
<reference evidence="1 2" key="1">
    <citation type="submission" date="2017-07" db="EMBL/GenBank/DDBJ databases">
        <title>In vitro design and evaluation of phage cocktails against multidrug-resistant Aeromonas salmonicida.</title>
        <authorList>
            <person name="Chen L."/>
            <person name="Yuan S."/>
            <person name="Ma Y."/>
        </authorList>
    </citation>
    <scope>NUCLEOTIDE SEQUENCE [LARGE SCALE GENOMIC DNA]</scope>
</reference>
<name>A0A291LGF0_9CAUD</name>
<dbReference type="GeneID" id="55604804"/>
<dbReference type="KEGG" id="vg:55604804"/>
<dbReference type="EMBL" id="MF498775">
    <property type="protein sequence ID" value="ATI18084.1"/>
    <property type="molecule type" value="Genomic_DNA"/>
</dbReference>
<evidence type="ECO:0000313" key="2">
    <source>
        <dbReference type="Proteomes" id="UP000259270"/>
    </source>
</evidence>
<sequence length="73" mass="8550">MEHPIITPDEFVDGATEILQNWIDIIKILPELIDTIREKGHTPEIEVGKRLYNKLIKLDKDQMAKVILDHLYK</sequence>